<dbReference type="InterPro" id="IPR035396">
    <property type="entry name" value="Bac_rhamnosid6H"/>
</dbReference>
<reference evidence="9 10" key="1">
    <citation type="journal article" date="2013" name="PLoS Genet.">
        <title>Genomic mechanisms accounting for the adaptation to parasitism in nematode-trapping fungi.</title>
        <authorList>
            <person name="Meerupati T."/>
            <person name="Andersson K.M."/>
            <person name="Friman E."/>
            <person name="Kumar D."/>
            <person name="Tunlid A."/>
            <person name="Ahren D."/>
        </authorList>
    </citation>
    <scope>NUCLEOTIDE SEQUENCE [LARGE SCALE GENOMIC DNA]</scope>
    <source>
        <strain evidence="9 10">CBS 200.50</strain>
    </source>
</reference>
<evidence type="ECO:0000259" key="7">
    <source>
        <dbReference type="Pfam" id="PF17389"/>
    </source>
</evidence>
<dbReference type="Gene3D" id="1.50.10.10">
    <property type="match status" value="1"/>
</dbReference>
<protein>
    <recommendedName>
        <fullName evidence="2">alpha-L-rhamnosidase</fullName>
        <ecNumber evidence="2">3.2.1.40</ecNumber>
    </recommendedName>
</protein>
<evidence type="ECO:0000259" key="5">
    <source>
        <dbReference type="Pfam" id="PF05592"/>
    </source>
</evidence>
<feature type="domain" description="Alpha-L-rhamnosidase C-terminal" evidence="8">
    <location>
        <begin position="920"/>
        <end position="976"/>
    </location>
</feature>
<dbReference type="SUPFAM" id="SSF48208">
    <property type="entry name" value="Six-hairpin glycosidases"/>
    <property type="match status" value="1"/>
</dbReference>
<dbReference type="InterPro" id="IPR035398">
    <property type="entry name" value="Bac_rhamnosid_C"/>
</dbReference>
<evidence type="ECO:0000313" key="9">
    <source>
        <dbReference type="EMBL" id="EPS35669.1"/>
    </source>
</evidence>
<dbReference type="Pfam" id="PF17389">
    <property type="entry name" value="Bac_rhamnosid6H"/>
    <property type="match status" value="1"/>
</dbReference>
<evidence type="ECO:0000256" key="3">
    <source>
        <dbReference type="ARBA" id="ARBA00022801"/>
    </source>
</evidence>
<dbReference type="eggNOG" id="ENOG502QXBB">
    <property type="taxonomic scope" value="Eukaryota"/>
</dbReference>
<dbReference type="InterPro" id="IPR016007">
    <property type="entry name" value="Alpha_rhamnosid"/>
</dbReference>
<comment type="caution">
    <text evidence="9">The sequence shown here is derived from an EMBL/GenBank/DDBJ whole genome shotgun (WGS) entry which is preliminary data.</text>
</comment>
<dbReference type="OMA" id="KRVQYQT"/>
<evidence type="ECO:0000256" key="4">
    <source>
        <dbReference type="SAM" id="MobiDB-lite"/>
    </source>
</evidence>
<dbReference type="STRING" id="1284197.S7ZYZ6"/>
<dbReference type="InterPro" id="IPR012341">
    <property type="entry name" value="6hp_glycosidase-like_sf"/>
</dbReference>
<dbReference type="Pfam" id="PF17390">
    <property type="entry name" value="Bac_rhamnosid_C"/>
    <property type="match status" value="1"/>
</dbReference>
<dbReference type="Proteomes" id="UP000015100">
    <property type="component" value="Unassembled WGS sequence"/>
</dbReference>
<evidence type="ECO:0000313" key="10">
    <source>
        <dbReference type="Proteomes" id="UP000015100"/>
    </source>
</evidence>
<dbReference type="EC" id="3.2.1.40" evidence="2"/>
<dbReference type="PANTHER" id="PTHR33307">
    <property type="entry name" value="ALPHA-RHAMNOSIDASE (EUROFUNG)"/>
    <property type="match status" value="1"/>
</dbReference>
<dbReference type="InterPro" id="IPR008902">
    <property type="entry name" value="Rhamnosid_concanavalin"/>
</dbReference>
<dbReference type="Pfam" id="PF05592">
    <property type="entry name" value="Bac_rhamnosid"/>
    <property type="match status" value="1"/>
</dbReference>
<keyword evidence="10" id="KW-1185">Reference proteome</keyword>
<dbReference type="OrthoDB" id="10036721at2759"/>
<keyword evidence="3" id="KW-0378">Hydrolase</keyword>
<dbReference type="Gene3D" id="2.60.120.260">
    <property type="entry name" value="Galactose-binding domain-like"/>
    <property type="match status" value="2"/>
</dbReference>
<dbReference type="HOGENOM" id="CLU_002926_0_0_1"/>
<feature type="domain" description="Bacterial alpha-L-rhamnosidase N-terminal" evidence="6">
    <location>
        <begin position="241"/>
        <end position="421"/>
    </location>
</feature>
<evidence type="ECO:0000259" key="6">
    <source>
        <dbReference type="Pfam" id="PF08531"/>
    </source>
</evidence>
<dbReference type="SUPFAM" id="SSF49785">
    <property type="entry name" value="Galactose-binding domain-like"/>
    <property type="match status" value="1"/>
</dbReference>
<dbReference type="InterPro" id="IPR013737">
    <property type="entry name" value="Bac_rhamnosid_N"/>
</dbReference>
<dbReference type="AlphaFoldDB" id="S7ZYZ6"/>
<dbReference type="PANTHER" id="PTHR33307:SF6">
    <property type="entry name" value="ALPHA-RHAMNOSIDASE (EUROFUNG)-RELATED"/>
    <property type="match status" value="1"/>
</dbReference>
<dbReference type="GO" id="GO:0030596">
    <property type="term" value="F:alpha-L-rhamnosidase activity"/>
    <property type="evidence" value="ECO:0007669"/>
    <property type="project" value="UniProtKB-EC"/>
</dbReference>
<feature type="domain" description="Alpha-L-rhamnosidase six-hairpin glycosidase" evidence="7">
    <location>
        <begin position="536"/>
        <end position="906"/>
    </location>
</feature>
<sequence>MDSVAANIFAPLTRPQADLPLEITNLRLSHTSNLSAVDDPTPSISWSYSTPVSSWGWRQVSYALYLQRAKFRNPWVTGGTTVVKPESTTYVAPRGAKSSLTENVPWPDVFQPLESFCLYRITVLAVLARNDNHKIVPGQGPPPPPLAPDNPGQRVQTTTASVDDLAKGLVLQLGVDAEDTITVSASLDFQTAIVSGGFASWQKVAPTIAPISTPWNLDNWNKPEPVSVFRKSFFFEKDPPRLARISATAFGTYKIYVNGKPASDTIMEPGWTEYKRRLLYQTFDVAEHLCTGENIITVFVADGWYRGRLVSGRLARRGVFGRETGFMALFFFGSMFIGDPGTFAWTGETKETGWRCTRTCPIQETELYDGEHYDARIKIDKFLDDKVHGNVWEDVRIMGDAFSGDKAPVLQSTLSPPIRCTEVHTVKDIIISPDGKKILDFGQNAAGRIRMKGSAPAGTEITFVHVEVLQPNGTPCTDLLRDAKATDRYIFDGSGVEEFEPEFTFHGFRYVQVHPWIEGLEIVAKVYGSDLPRGLKFESSYPELDRLVNNIQWSARANFLSICTDCPQRDERLGWTGDINAFGPTAVYVFDCQSFLRSWLHGLVDGQIIGGRHVPPLVSPNALYPPGSHSPNALWQDVLVTLPWYLYETYGDASLLRELFDAMEEYHIKGIPKDPATGLWGPGHQFGDWLAPSAPPDAPDRPATAPMFVADSWLCNITNTLVKIAKVLGMPDKMVYWELQATNLTSQWQSKYMLPHKSVEANNEKDEPPQILSQDTQTAHALALNFQLLPENSRKAAIDRLHFIVRTNLCYLSTGFAGTPELLHAICAPSPKSTPQSRLESISLAYNVLLGTRNPPSWLYPITMGATSIWERWDAVKPDGSVNTAGMTSLNHYAYGSVGRWIFENIGGIKMENVEGYPGGWKFVIDPIPSPENDLTRAKMIYDSPKGSCECTWMYNTGDGVIRMQVKVPGNCEADIRFLGKLVRTVGSGVWEFKKQISSEEKVVIEGIHELEADGWEIC</sequence>
<dbReference type="InterPro" id="IPR008979">
    <property type="entry name" value="Galactose-bd-like_sf"/>
</dbReference>
<dbReference type="InterPro" id="IPR008928">
    <property type="entry name" value="6-hairpin_glycosidase_sf"/>
</dbReference>
<feature type="compositionally biased region" description="Pro residues" evidence="4">
    <location>
        <begin position="139"/>
        <end position="148"/>
    </location>
</feature>
<feature type="domain" description="Alpha-L-rhamnosidase concanavalin-like" evidence="5">
    <location>
        <begin position="433"/>
        <end position="517"/>
    </location>
</feature>
<evidence type="ECO:0000259" key="8">
    <source>
        <dbReference type="Pfam" id="PF17390"/>
    </source>
</evidence>
<evidence type="ECO:0000256" key="1">
    <source>
        <dbReference type="ARBA" id="ARBA00001445"/>
    </source>
</evidence>
<dbReference type="GO" id="GO:0005975">
    <property type="term" value="P:carbohydrate metabolic process"/>
    <property type="evidence" value="ECO:0007669"/>
    <property type="project" value="InterPro"/>
</dbReference>
<evidence type="ECO:0000256" key="2">
    <source>
        <dbReference type="ARBA" id="ARBA00012652"/>
    </source>
</evidence>
<organism evidence="9 10">
    <name type="scientific">Dactylellina haptotyla (strain CBS 200.50)</name>
    <name type="common">Nematode-trapping fungus</name>
    <name type="synonym">Monacrosporium haptotylum</name>
    <dbReference type="NCBI Taxonomy" id="1284197"/>
    <lineage>
        <taxon>Eukaryota</taxon>
        <taxon>Fungi</taxon>
        <taxon>Dikarya</taxon>
        <taxon>Ascomycota</taxon>
        <taxon>Pezizomycotina</taxon>
        <taxon>Orbiliomycetes</taxon>
        <taxon>Orbiliales</taxon>
        <taxon>Orbiliaceae</taxon>
        <taxon>Dactylellina</taxon>
    </lineage>
</organism>
<dbReference type="Gene3D" id="2.60.420.10">
    <property type="entry name" value="Maltose phosphorylase, domain 3"/>
    <property type="match status" value="1"/>
</dbReference>
<dbReference type="Pfam" id="PF08531">
    <property type="entry name" value="Bac_rhamnosid_N"/>
    <property type="match status" value="1"/>
</dbReference>
<dbReference type="EMBL" id="AQGS01001087">
    <property type="protein sequence ID" value="EPS35669.1"/>
    <property type="molecule type" value="Genomic_DNA"/>
</dbReference>
<gene>
    <name evidence="9" type="ORF">H072_10907</name>
</gene>
<proteinExistence type="predicted"/>
<reference evidence="10" key="2">
    <citation type="submission" date="2013-04" db="EMBL/GenBank/DDBJ databases">
        <title>Genomic mechanisms accounting for the adaptation to parasitism in nematode-trapping fungi.</title>
        <authorList>
            <person name="Ahren D.G."/>
        </authorList>
    </citation>
    <scope>NUCLEOTIDE SEQUENCE [LARGE SCALE GENOMIC DNA]</scope>
    <source>
        <strain evidence="10">CBS 200.50</strain>
    </source>
</reference>
<feature type="region of interest" description="Disordered" evidence="4">
    <location>
        <begin position="134"/>
        <end position="155"/>
    </location>
</feature>
<name>S7ZYZ6_DACHA</name>
<comment type="catalytic activity">
    <reaction evidence="1">
        <text>Hydrolysis of terminal non-reducing alpha-L-rhamnose residues in alpha-L-rhamnosides.</text>
        <dbReference type="EC" id="3.2.1.40"/>
    </reaction>
</comment>
<accession>S7ZYZ6</accession>